<accession>A0A0A0DBT3</accession>
<name>A0A0A0DBT3_9PROT</name>
<evidence type="ECO:0000313" key="3">
    <source>
        <dbReference type="Proteomes" id="UP000029995"/>
    </source>
</evidence>
<organism evidence="2 3">
    <name type="scientific">Inquilinus limosus MP06</name>
    <dbReference type="NCBI Taxonomy" id="1398085"/>
    <lineage>
        <taxon>Bacteria</taxon>
        <taxon>Pseudomonadati</taxon>
        <taxon>Pseudomonadota</taxon>
        <taxon>Alphaproteobacteria</taxon>
        <taxon>Rhodospirillales</taxon>
        <taxon>Rhodospirillaceae</taxon>
        <taxon>Inquilinus</taxon>
    </lineage>
</organism>
<dbReference type="Gene3D" id="3.40.50.880">
    <property type="match status" value="1"/>
</dbReference>
<dbReference type="PANTHER" id="PTHR37947:SF2">
    <property type="entry name" value="VON WILLEBRAND FACTOR TYPE A"/>
    <property type="match status" value="1"/>
</dbReference>
<proteinExistence type="predicted"/>
<evidence type="ECO:0000313" key="2">
    <source>
        <dbReference type="EMBL" id="KGM35579.1"/>
    </source>
</evidence>
<sequence>MAKHKILLAGESWVSTATHIKGFDQFPTVTYHQGAEPLLEALKDSPFAIDYMPAHLAQRDFPQSLEGLAAYDAVILSDIGANTLLLHPDTWVHSQRTPNRLKLLRDYVRGGGGLLMFGGYYSFQGINGGARFHKTAVEEVLPVEILPVDDRVEVPEGFDPKLVADHPILAGLPGPWPALLGFNEVKPKPGAQVLATVGAEYGDLPLLVVGEYGQGRTLAWTSDIGPHWLPPDFAAWPGYGRLWSQALAWTIRKG</sequence>
<dbReference type="EMBL" id="JANX01000021">
    <property type="protein sequence ID" value="KGM35579.1"/>
    <property type="molecule type" value="Genomic_DNA"/>
</dbReference>
<dbReference type="Pfam" id="PF07090">
    <property type="entry name" value="GATase1_like"/>
    <property type="match status" value="1"/>
</dbReference>
<dbReference type="SUPFAM" id="SSF52317">
    <property type="entry name" value="Class I glutamine amidotransferase-like"/>
    <property type="match status" value="1"/>
</dbReference>
<dbReference type="CDD" id="cd03143">
    <property type="entry name" value="A4_beta-galactosidase_middle_domain"/>
    <property type="match status" value="1"/>
</dbReference>
<dbReference type="Proteomes" id="UP000029995">
    <property type="component" value="Unassembled WGS sequence"/>
</dbReference>
<evidence type="ECO:0000259" key="1">
    <source>
        <dbReference type="Pfam" id="PF07090"/>
    </source>
</evidence>
<dbReference type="AlphaFoldDB" id="A0A0A0DBT3"/>
<dbReference type="PANTHER" id="PTHR37947">
    <property type="entry name" value="BLL2462 PROTEIN"/>
    <property type="match status" value="1"/>
</dbReference>
<feature type="domain" description="Putative glutamine amidotransferase" evidence="1">
    <location>
        <begin position="5"/>
        <end position="250"/>
    </location>
</feature>
<dbReference type="RefSeq" id="WP_034831851.1">
    <property type="nucleotide sequence ID" value="NZ_JANX01000021.1"/>
</dbReference>
<dbReference type="InterPro" id="IPR010768">
    <property type="entry name" value="GATase1-like"/>
</dbReference>
<reference evidence="2 3" key="1">
    <citation type="submission" date="2014-01" db="EMBL/GenBank/DDBJ databases">
        <title>Genome sequence determination for a cystic fibrosis isolate, Inquilinus limosus.</title>
        <authorList>
            <person name="Pino M."/>
            <person name="Di Conza J."/>
            <person name="Gutkind G."/>
        </authorList>
    </citation>
    <scope>NUCLEOTIDE SEQUENCE [LARGE SCALE GENOMIC DNA]</scope>
    <source>
        <strain evidence="2 3">MP06</strain>
    </source>
</reference>
<dbReference type="PIRSF" id="PIRSF034405">
    <property type="entry name" value="UCP034405"/>
    <property type="match status" value="1"/>
</dbReference>
<dbReference type="OrthoDB" id="9781333at2"/>
<dbReference type="InterPro" id="IPR017027">
    <property type="entry name" value="STM3548-like"/>
</dbReference>
<gene>
    <name evidence="2" type="ORF">P409_03750</name>
</gene>
<protein>
    <submittedName>
        <fullName evidence="2">Cytoplasmic protein</fullName>
    </submittedName>
</protein>
<dbReference type="InterPro" id="IPR029062">
    <property type="entry name" value="Class_I_gatase-like"/>
</dbReference>
<comment type="caution">
    <text evidence="2">The sequence shown here is derived from an EMBL/GenBank/DDBJ whole genome shotgun (WGS) entry which is preliminary data.</text>
</comment>